<dbReference type="Gene3D" id="3.40.1350.10">
    <property type="match status" value="1"/>
</dbReference>
<accession>A0A0F9M6J0</accession>
<proteinExistence type="predicted"/>
<dbReference type="GO" id="GO:0003676">
    <property type="term" value="F:nucleic acid binding"/>
    <property type="evidence" value="ECO:0007669"/>
    <property type="project" value="InterPro"/>
</dbReference>
<evidence type="ECO:0000313" key="1">
    <source>
        <dbReference type="EMBL" id="KKM94926.1"/>
    </source>
</evidence>
<name>A0A0F9M6J0_9ZZZZ</name>
<reference evidence="1" key="1">
    <citation type="journal article" date="2015" name="Nature">
        <title>Complex archaea that bridge the gap between prokaryotes and eukaryotes.</title>
        <authorList>
            <person name="Spang A."/>
            <person name="Saw J.H."/>
            <person name="Jorgensen S.L."/>
            <person name="Zaremba-Niedzwiedzka K."/>
            <person name="Martijn J."/>
            <person name="Lind A.E."/>
            <person name="van Eijk R."/>
            <person name="Schleper C."/>
            <person name="Guy L."/>
            <person name="Ettema T.J."/>
        </authorList>
    </citation>
    <scope>NUCLEOTIDE SEQUENCE</scope>
</reference>
<dbReference type="InterPro" id="IPR011856">
    <property type="entry name" value="tRNA_endonuc-like_dom_sf"/>
</dbReference>
<comment type="caution">
    <text evidence="1">The sequence shown here is derived from an EMBL/GenBank/DDBJ whole genome shotgun (WGS) entry which is preliminary data.</text>
</comment>
<gene>
    <name evidence="1" type="ORF">LCGC14_1193410</name>
</gene>
<protein>
    <submittedName>
        <fullName evidence="1">Uncharacterized protein</fullName>
    </submittedName>
</protein>
<sequence length="354" mass="41196">MFRYNIDKIASAAEFRSEHQMESFLYNNPESIGILKDASGDKVDAAIIQQFPTQKGEGGKGRIDLIALNSDEDLNIILKIIELKKKAVKEDFLQLKEYLEGLNKVNPWKSELEQFIKENGGIDDDNIIESIYNDARGVFIAGDFEPELLFEIYNWNKNKQNNLIELFKLLQFKTKDSNFILLDKIIEQPISERRKRSFTWNVMVNQFNELNIGDIFYIKKQYTNEDSIEFIITESKLFVTLTNDSIKLMREKRYLDKCEEFGSNVENLLNFKKASEHLATEVFPKKTWDNDDFKKIFSEETSIEDGSEIKIAISNLFQLVLLANAKNRAGWNFGRSIVHKKTGKPYQFFKDNLT</sequence>
<dbReference type="EMBL" id="LAZR01006075">
    <property type="protein sequence ID" value="KKM94926.1"/>
    <property type="molecule type" value="Genomic_DNA"/>
</dbReference>
<dbReference type="AlphaFoldDB" id="A0A0F9M6J0"/>
<organism evidence="1">
    <name type="scientific">marine sediment metagenome</name>
    <dbReference type="NCBI Taxonomy" id="412755"/>
    <lineage>
        <taxon>unclassified sequences</taxon>
        <taxon>metagenomes</taxon>
        <taxon>ecological metagenomes</taxon>
    </lineage>
</organism>